<accession>A0A0A0EQH0</accession>
<organism evidence="1 2">
    <name type="scientific">Lysobacter concretionis Ko07 = DSM 16239</name>
    <dbReference type="NCBI Taxonomy" id="1122185"/>
    <lineage>
        <taxon>Bacteria</taxon>
        <taxon>Pseudomonadati</taxon>
        <taxon>Pseudomonadota</taxon>
        <taxon>Gammaproteobacteria</taxon>
        <taxon>Lysobacterales</taxon>
        <taxon>Lysobacteraceae</taxon>
        <taxon>Novilysobacter</taxon>
    </lineage>
</organism>
<dbReference type="STRING" id="1122185.N792_04575"/>
<dbReference type="EMBL" id="AVPS01000003">
    <property type="protein sequence ID" value="KGM52373.1"/>
    <property type="molecule type" value="Genomic_DNA"/>
</dbReference>
<gene>
    <name evidence="1" type="ORF">N792_04575</name>
</gene>
<proteinExistence type="predicted"/>
<evidence type="ECO:0000313" key="2">
    <source>
        <dbReference type="Proteomes" id="UP000030017"/>
    </source>
</evidence>
<dbReference type="eggNOG" id="COG3339">
    <property type="taxonomic scope" value="Bacteria"/>
</dbReference>
<keyword evidence="2" id="KW-1185">Reference proteome</keyword>
<protein>
    <recommendedName>
        <fullName evidence="3">DUF1232 domain-containing protein</fullName>
    </recommendedName>
</protein>
<comment type="caution">
    <text evidence="1">The sequence shown here is derived from an EMBL/GenBank/DDBJ whole genome shotgun (WGS) entry which is preliminary data.</text>
</comment>
<dbReference type="AlphaFoldDB" id="A0A0A0EQH0"/>
<evidence type="ECO:0000313" key="1">
    <source>
        <dbReference type="EMBL" id="KGM52373.1"/>
    </source>
</evidence>
<dbReference type="Proteomes" id="UP000030017">
    <property type="component" value="Unassembled WGS sequence"/>
</dbReference>
<reference evidence="1 2" key="1">
    <citation type="submission" date="2013-08" db="EMBL/GenBank/DDBJ databases">
        <title>Genome sequencing of Lysobacter.</title>
        <authorList>
            <person name="Zhang S."/>
            <person name="Wang G."/>
        </authorList>
    </citation>
    <scope>NUCLEOTIDE SEQUENCE [LARGE SCALE GENOMIC DNA]</scope>
    <source>
        <strain evidence="1 2">Ko07</strain>
    </source>
</reference>
<evidence type="ECO:0008006" key="3">
    <source>
        <dbReference type="Google" id="ProtNLM"/>
    </source>
</evidence>
<name>A0A0A0EQH0_9GAMM</name>
<sequence length="199" mass="22716">MERDGPHQRHRIAQFELEPAQMEHFNALLARISEDHPLLDRDQVASAARELIDQSPDGRVPACIRDRVRRAGAVDLMLSDPEWETRAEAALVAAVAVDYLHGNAPLIPNRLPVVGWLDDAVLVETAWPSLGDEVRDYLDFCRLRRIEAGLRGEQRTRFGFTREQWQDARDAETEWLAHCRRVGRDSYLSADAPGRFRVN</sequence>